<keyword evidence="1" id="KW-0812">Transmembrane</keyword>
<dbReference type="AlphaFoldDB" id="A0A1M5EFE5"/>
<keyword evidence="1" id="KW-0472">Membrane</keyword>
<dbReference type="OrthoDB" id="1098521at2"/>
<reference evidence="2 3" key="1">
    <citation type="submission" date="2016-11" db="EMBL/GenBank/DDBJ databases">
        <authorList>
            <person name="Jaros S."/>
            <person name="Januszkiewicz K."/>
            <person name="Wedrychowicz H."/>
        </authorList>
    </citation>
    <scope>NUCLEOTIDE SEQUENCE [LARGE SCALE GENOMIC DNA]</scope>
    <source>
        <strain evidence="2 3">DSM 25660</strain>
    </source>
</reference>
<protein>
    <recommendedName>
        <fullName evidence="4">Anti sigma-E protein RseA, N-terminal domain</fullName>
    </recommendedName>
</protein>
<dbReference type="Proteomes" id="UP000184147">
    <property type="component" value="Unassembled WGS sequence"/>
</dbReference>
<organism evidence="2 3">
    <name type="scientific">Flavobacterium fontis</name>
    <dbReference type="NCBI Taxonomy" id="1124188"/>
    <lineage>
        <taxon>Bacteria</taxon>
        <taxon>Pseudomonadati</taxon>
        <taxon>Bacteroidota</taxon>
        <taxon>Flavobacteriia</taxon>
        <taxon>Flavobacteriales</taxon>
        <taxon>Flavobacteriaceae</taxon>
        <taxon>Flavobacterium</taxon>
    </lineage>
</organism>
<evidence type="ECO:0000256" key="1">
    <source>
        <dbReference type="SAM" id="Phobius"/>
    </source>
</evidence>
<dbReference type="EMBL" id="FQVQ01000019">
    <property type="protein sequence ID" value="SHF77906.1"/>
    <property type="molecule type" value="Genomic_DNA"/>
</dbReference>
<evidence type="ECO:0000313" key="2">
    <source>
        <dbReference type="EMBL" id="SHF77906.1"/>
    </source>
</evidence>
<dbReference type="RefSeq" id="WP_073365162.1">
    <property type="nucleotide sequence ID" value="NZ_FQVQ01000019.1"/>
</dbReference>
<dbReference type="STRING" id="1124188.SAMN05444377_11915"/>
<feature type="transmembrane region" description="Helical" evidence="1">
    <location>
        <begin position="70"/>
        <end position="90"/>
    </location>
</feature>
<accession>A0A1M5EFE5</accession>
<keyword evidence="3" id="KW-1185">Reference proteome</keyword>
<proteinExistence type="predicted"/>
<sequence length="152" mass="17254">MEWNKIEALLERYFEGLTTLEEEQTLKTFFQGTNVPPHLESYRSLFGYFAQAKQERMTPPIQLKSRRNVFIGWLVAASVVVMLGIGFMTWNSPSDAPQALAQTELGTYDTPEEAYAATQEALAMVSGHLNTGIESMGYLKEYENSKNQIFKQ</sequence>
<keyword evidence="1" id="KW-1133">Transmembrane helix</keyword>
<name>A0A1M5EFE5_9FLAO</name>
<evidence type="ECO:0008006" key="4">
    <source>
        <dbReference type="Google" id="ProtNLM"/>
    </source>
</evidence>
<evidence type="ECO:0000313" key="3">
    <source>
        <dbReference type="Proteomes" id="UP000184147"/>
    </source>
</evidence>
<gene>
    <name evidence="2" type="ORF">SAMN05444377_11915</name>
</gene>